<comment type="caution">
    <text evidence="2">The sequence shown here is derived from an EMBL/GenBank/DDBJ whole genome shotgun (WGS) entry which is preliminary data.</text>
</comment>
<feature type="domain" description="UspA" evidence="1">
    <location>
        <begin position="3"/>
        <end position="132"/>
    </location>
</feature>
<reference evidence="2 3" key="1">
    <citation type="journal article" date="2019" name="Int. J. Syst. Evol. Microbiol.">
        <title>The Global Catalogue of Microorganisms (GCM) 10K type strain sequencing project: providing services to taxonomists for standard genome sequencing and annotation.</title>
        <authorList>
            <consortium name="The Broad Institute Genomics Platform"/>
            <consortium name="The Broad Institute Genome Sequencing Center for Infectious Disease"/>
            <person name="Wu L."/>
            <person name="Ma J."/>
        </authorList>
    </citation>
    <scope>NUCLEOTIDE SEQUENCE [LARGE SCALE GENOMIC DNA]</scope>
    <source>
        <strain evidence="2 3">IBRC-M 10256</strain>
    </source>
</reference>
<dbReference type="RefSeq" id="WP_256530886.1">
    <property type="nucleotide sequence ID" value="NZ_CP101824.1"/>
</dbReference>
<keyword evidence="3" id="KW-1185">Reference proteome</keyword>
<name>A0ABD5NNV8_9EURY</name>
<accession>A0ABD5NNV8</accession>
<sequence>MHFRHLCVPVASEADADVTCAALDPYLEGVDRVTAVHVIEKSGGGIDKAPLGKREEDSADILDAIEMALGDRVRVDTDRYYGTDVAETIFEAAGDVDADAVAFRARGGSRIARLLSGDVSTRLVTDPAIPVVSLPEPAE</sequence>
<dbReference type="SUPFAM" id="SSF52402">
    <property type="entry name" value="Adenine nucleotide alpha hydrolases-like"/>
    <property type="match status" value="1"/>
</dbReference>
<evidence type="ECO:0000259" key="1">
    <source>
        <dbReference type="Pfam" id="PF00582"/>
    </source>
</evidence>
<proteinExistence type="predicted"/>
<organism evidence="2 3">
    <name type="scientific">Halovivax cerinus</name>
    <dbReference type="NCBI Taxonomy" id="1487865"/>
    <lineage>
        <taxon>Archaea</taxon>
        <taxon>Methanobacteriati</taxon>
        <taxon>Methanobacteriota</taxon>
        <taxon>Stenosarchaea group</taxon>
        <taxon>Halobacteria</taxon>
        <taxon>Halobacteriales</taxon>
        <taxon>Natrialbaceae</taxon>
        <taxon>Halovivax</taxon>
    </lineage>
</organism>
<dbReference type="Pfam" id="PF00582">
    <property type="entry name" value="Usp"/>
    <property type="match status" value="1"/>
</dbReference>
<dbReference type="GeneID" id="73903594"/>
<dbReference type="InterPro" id="IPR006016">
    <property type="entry name" value="UspA"/>
</dbReference>
<dbReference type="Proteomes" id="UP001595846">
    <property type="component" value="Unassembled WGS sequence"/>
</dbReference>
<evidence type="ECO:0000313" key="3">
    <source>
        <dbReference type="Proteomes" id="UP001595846"/>
    </source>
</evidence>
<dbReference type="Gene3D" id="3.40.50.620">
    <property type="entry name" value="HUPs"/>
    <property type="match status" value="1"/>
</dbReference>
<gene>
    <name evidence="2" type="ORF">ACFOUR_09220</name>
</gene>
<dbReference type="AlphaFoldDB" id="A0ABD5NNV8"/>
<dbReference type="InterPro" id="IPR014729">
    <property type="entry name" value="Rossmann-like_a/b/a_fold"/>
</dbReference>
<dbReference type="EMBL" id="JBHSAQ010000006">
    <property type="protein sequence ID" value="MFC3958545.1"/>
    <property type="molecule type" value="Genomic_DNA"/>
</dbReference>
<protein>
    <submittedName>
        <fullName evidence="2">Universal stress protein</fullName>
    </submittedName>
</protein>
<evidence type="ECO:0000313" key="2">
    <source>
        <dbReference type="EMBL" id="MFC3958545.1"/>
    </source>
</evidence>
<dbReference type="CDD" id="cd00293">
    <property type="entry name" value="USP-like"/>
    <property type="match status" value="1"/>
</dbReference>